<keyword evidence="2" id="KW-1133">Transmembrane helix</keyword>
<evidence type="ECO:0000313" key="4">
    <source>
        <dbReference type="EMBL" id="SDQ24665.1"/>
    </source>
</evidence>
<feature type="transmembrane region" description="Helical" evidence="2">
    <location>
        <begin position="33"/>
        <end position="51"/>
    </location>
</feature>
<dbReference type="EMBL" id="QQST01000001">
    <property type="protein sequence ID" value="RDI72920.1"/>
    <property type="molecule type" value="Genomic_DNA"/>
</dbReference>
<dbReference type="EMBL" id="FNKQ01000001">
    <property type="protein sequence ID" value="SDQ24665.1"/>
    <property type="molecule type" value="Genomic_DNA"/>
</dbReference>
<reference evidence="4" key="2">
    <citation type="submission" date="2016-10" db="EMBL/GenBank/DDBJ databases">
        <authorList>
            <person name="de Groot N.N."/>
        </authorList>
    </citation>
    <scope>NUCLEOTIDE SEQUENCE [LARGE SCALE GENOMIC DNA]</scope>
    <source>
        <strain evidence="4">CGMCC 1.12397</strain>
    </source>
</reference>
<keyword evidence="2" id="KW-0812">Transmembrane</keyword>
<evidence type="ECO:0000313" key="5">
    <source>
        <dbReference type="Proteomes" id="UP000199289"/>
    </source>
</evidence>
<keyword evidence="6" id="KW-1185">Reference proteome</keyword>
<name>A0A1H0ZB36_9EURY</name>
<proteinExistence type="predicted"/>
<protein>
    <submittedName>
        <fullName evidence="4">Uncharacterized protein</fullName>
    </submittedName>
</protein>
<evidence type="ECO:0000313" key="6">
    <source>
        <dbReference type="Proteomes" id="UP000255421"/>
    </source>
</evidence>
<dbReference type="OrthoDB" id="299397at2157"/>
<evidence type="ECO:0000256" key="1">
    <source>
        <dbReference type="SAM" id="MobiDB-lite"/>
    </source>
</evidence>
<reference evidence="3 6" key="3">
    <citation type="submission" date="2018-07" db="EMBL/GenBank/DDBJ databases">
        <title>Genome sequence of extremly halophilic archaeon Halopelagius longus strain BC12-B1.</title>
        <authorList>
            <person name="Zhang X."/>
        </authorList>
    </citation>
    <scope>NUCLEOTIDE SEQUENCE [LARGE SCALE GENOMIC DNA]</scope>
    <source>
        <strain evidence="3 6">BC12-B1</strain>
    </source>
</reference>
<dbReference type="AlphaFoldDB" id="A0A1H0ZB36"/>
<organism evidence="4 5">
    <name type="scientific">Halopelagius longus</name>
    <dbReference type="NCBI Taxonomy" id="1236180"/>
    <lineage>
        <taxon>Archaea</taxon>
        <taxon>Methanobacteriati</taxon>
        <taxon>Methanobacteriota</taxon>
        <taxon>Stenosarchaea group</taxon>
        <taxon>Halobacteria</taxon>
        <taxon>Halobacteriales</taxon>
        <taxon>Haloferacaceae</taxon>
    </lineage>
</organism>
<dbReference type="Proteomes" id="UP000199289">
    <property type="component" value="Unassembled WGS sequence"/>
</dbReference>
<dbReference type="Pfam" id="PF26047">
    <property type="entry name" value="DUF8015"/>
    <property type="match status" value="1"/>
</dbReference>
<feature type="transmembrane region" description="Helical" evidence="2">
    <location>
        <begin position="7"/>
        <end position="27"/>
    </location>
</feature>
<dbReference type="RefSeq" id="WP_092534078.1">
    <property type="nucleotide sequence ID" value="NZ_FNKQ01000001.1"/>
</dbReference>
<dbReference type="InterPro" id="IPR058328">
    <property type="entry name" value="DUF8015"/>
</dbReference>
<evidence type="ECO:0000256" key="2">
    <source>
        <dbReference type="SAM" id="Phobius"/>
    </source>
</evidence>
<reference evidence="5" key="1">
    <citation type="submission" date="2016-10" db="EMBL/GenBank/DDBJ databases">
        <authorList>
            <person name="Varghese N."/>
            <person name="Submissions S."/>
        </authorList>
    </citation>
    <scope>NUCLEOTIDE SEQUENCE [LARGE SCALE GENOMIC DNA]</scope>
    <source>
        <strain evidence="5">CGMCC 1.12397</strain>
    </source>
</reference>
<gene>
    <name evidence="3" type="ORF">DWB78_14970</name>
    <name evidence="4" type="ORF">SAMN05216278_1121</name>
</gene>
<accession>A0A1H0ZB36</accession>
<keyword evidence="2" id="KW-0472">Membrane</keyword>
<feature type="region of interest" description="Disordered" evidence="1">
    <location>
        <begin position="61"/>
        <end position="84"/>
    </location>
</feature>
<dbReference type="Proteomes" id="UP000255421">
    <property type="component" value="Unassembled WGS sequence"/>
</dbReference>
<sequence>MTGYYDYVLGLIPLALFGLTGTLYVAGLGVTQAVPIAAGVAAGIVGHALFVNGPVSKTPVRTVESTATAEPRSRASSGAPVDAD</sequence>
<evidence type="ECO:0000313" key="3">
    <source>
        <dbReference type="EMBL" id="RDI72920.1"/>
    </source>
</evidence>